<dbReference type="EMBL" id="CP006259">
    <property type="protein sequence ID" value="AGS67081.1"/>
    <property type="molecule type" value="Genomic_DNA"/>
</dbReference>
<dbReference type="KEGG" id="sci:B446_01225"/>
<accession>S5VEH8</accession>
<name>S5VEH8_STRC3</name>
<evidence type="ECO:0000256" key="1">
    <source>
        <dbReference type="SAM" id="MobiDB-lite"/>
    </source>
</evidence>
<sequence>MASRTMPRSVRCGCPTPLASSEGVAQVGGQWRADGWVCFPVMVDELVGGHDDVVAVVGADDGAERFAAAVPAGEVGGQGGPAQLGGSAGGGGS</sequence>
<evidence type="ECO:0000313" key="2">
    <source>
        <dbReference type="EMBL" id="AGS67081.1"/>
    </source>
</evidence>
<dbReference type="AlphaFoldDB" id="S5VEH8"/>
<proteinExistence type="predicted"/>
<dbReference type="KEGG" id="sci:B446_34070"/>
<gene>
    <name evidence="2" type="ORF">B446_01225</name>
    <name evidence="3" type="ORF">B446_34070</name>
</gene>
<dbReference type="EMBL" id="CP006259">
    <property type="protein sequence ID" value="AGS73614.1"/>
    <property type="molecule type" value="Genomic_DNA"/>
</dbReference>
<keyword evidence="4" id="KW-1185">Reference proteome</keyword>
<reference evidence="4" key="1">
    <citation type="submission" date="2012-10" db="EMBL/GenBank/DDBJ databases">
        <title>The complete genome sequence of Streptomyces collinus Tu 365.</title>
        <authorList>
            <person name="Ruckert C."/>
            <person name="Szczepanowski R."/>
            <person name="Goesmann A."/>
            <person name="Pross E.K."/>
            <person name="Musiol E.M."/>
            <person name="Blin K."/>
            <person name="Wohlleben W."/>
            <person name="Puhler A."/>
            <person name="Weber T."/>
            <person name="Kalinowski J."/>
        </authorList>
    </citation>
    <scope>NUCLEOTIDE SEQUENCE [LARGE SCALE GENOMIC DNA]</scope>
    <source>
        <strain evidence="4">DSM 40733 / Tue 365</strain>
    </source>
</reference>
<reference evidence="3" key="3">
    <citation type="submission" date="2015-08" db="EMBL/GenBank/DDBJ databases">
        <authorList>
            <person name="Weber T."/>
            <person name="Iftime D."/>
        </authorList>
    </citation>
    <scope>NUCLEOTIDE SEQUENCE</scope>
    <source>
        <strain evidence="3">Tu 365</strain>
    </source>
</reference>
<dbReference type="Proteomes" id="UP000015423">
    <property type="component" value="Chromosome"/>
</dbReference>
<dbReference type="HOGENOM" id="CLU_2398221_0_0_11"/>
<evidence type="ECO:0000313" key="4">
    <source>
        <dbReference type="Proteomes" id="UP000015423"/>
    </source>
</evidence>
<protein>
    <submittedName>
        <fullName evidence="3">Uncharacterized protein</fullName>
    </submittedName>
</protein>
<organism evidence="3 4">
    <name type="scientific">Streptomyces collinus (strain DSM 40733 / Tue 365)</name>
    <dbReference type="NCBI Taxonomy" id="1214242"/>
    <lineage>
        <taxon>Bacteria</taxon>
        <taxon>Bacillati</taxon>
        <taxon>Actinomycetota</taxon>
        <taxon>Actinomycetes</taxon>
        <taxon>Kitasatosporales</taxon>
        <taxon>Streptomycetaceae</taxon>
        <taxon>Streptomyces</taxon>
    </lineage>
</organism>
<feature type="region of interest" description="Disordered" evidence="1">
    <location>
        <begin position="72"/>
        <end position="93"/>
    </location>
</feature>
<feature type="compositionally biased region" description="Gly residues" evidence="1">
    <location>
        <begin position="74"/>
        <end position="93"/>
    </location>
</feature>
<reference evidence="3 4" key="2">
    <citation type="journal article" date="2013" name="J. Biotechnol.">
        <title>Complete genome sequence of the kirromycin producer Streptomyces collinus Tu 365 consisting of a linear chromosome and two linear plasmids.</title>
        <authorList>
            <person name="Ruckert C."/>
            <person name="Szczepanowski R."/>
            <person name="Albersmeier A."/>
            <person name="Goesmann A."/>
            <person name="Iftime D."/>
            <person name="Musiol E.M."/>
            <person name="Blin K."/>
            <person name="Wohlleben W."/>
            <person name="Puhler A."/>
            <person name="Kalinowski J."/>
            <person name="Weber T."/>
        </authorList>
    </citation>
    <scope>NUCLEOTIDE SEQUENCE [LARGE SCALE GENOMIC DNA]</scope>
    <source>
        <strain evidence="4">DSM 40733 / Tue 365</strain>
        <strain evidence="3">Tu 365</strain>
    </source>
</reference>
<evidence type="ECO:0000313" key="3">
    <source>
        <dbReference type="EMBL" id="AGS73614.1"/>
    </source>
</evidence>